<proteinExistence type="predicted"/>
<dbReference type="InterPro" id="IPR019225">
    <property type="entry name" value="DUF2155"/>
</dbReference>
<evidence type="ECO:0000256" key="1">
    <source>
        <dbReference type="SAM" id="SignalP"/>
    </source>
</evidence>
<dbReference type="Proteomes" id="UP001652564">
    <property type="component" value="Unassembled WGS sequence"/>
</dbReference>
<keyword evidence="1" id="KW-0732">Signal</keyword>
<feature type="chain" id="PRO_5046310979" evidence="1">
    <location>
        <begin position="20"/>
        <end position="128"/>
    </location>
</feature>
<evidence type="ECO:0000313" key="3">
    <source>
        <dbReference type="Proteomes" id="UP001652564"/>
    </source>
</evidence>
<reference evidence="2 3" key="1">
    <citation type="submission" date="2022-10" db="EMBL/GenBank/DDBJ databases">
        <title>Defluviimonas sp. nov., isolated from ocean surface sediments.</title>
        <authorList>
            <person name="He W."/>
            <person name="Wang L."/>
            <person name="Zhang D.-F."/>
        </authorList>
    </citation>
    <scope>NUCLEOTIDE SEQUENCE [LARGE SCALE GENOMIC DNA]</scope>
    <source>
        <strain evidence="2 3">WL0050</strain>
    </source>
</reference>
<protein>
    <submittedName>
        <fullName evidence="2">DUF2155 domain-containing protein</fullName>
    </submittedName>
</protein>
<organism evidence="2 3">
    <name type="scientific">Albidovulum litorale</name>
    <dbReference type="NCBI Taxonomy" id="2984134"/>
    <lineage>
        <taxon>Bacteria</taxon>
        <taxon>Pseudomonadati</taxon>
        <taxon>Pseudomonadota</taxon>
        <taxon>Alphaproteobacteria</taxon>
        <taxon>Rhodobacterales</taxon>
        <taxon>Paracoccaceae</taxon>
        <taxon>Albidovulum</taxon>
    </lineage>
</organism>
<feature type="signal peptide" evidence="1">
    <location>
        <begin position="1"/>
        <end position="19"/>
    </location>
</feature>
<name>A0ABT2ZI45_9RHOB</name>
<evidence type="ECO:0000313" key="2">
    <source>
        <dbReference type="EMBL" id="MCV2870812.1"/>
    </source>
</evidence>
<comment type="caution">
    <text evidence="2">The sequence shown here is derived from an EMBL/GenBank/DDBJ whole genome shotgun (WGS) entry which is preliminary data.</text>
</comment>
<dbReference type="Pfam" id="PF09923">
    <property type="entry name" value="DUF2155"/>
    <property type="match status" value="1"/>
</dbReference>
<gene>
    <name evidence="2" type="ORF">OEZ71_00720</name>
</gene>
<sequence length="128" mass="13227">MKSLLVVASMLALSGGAFAQDVESAPGALLRGLDKVAGTTTDLDLGVGQTAEFGRLSVTLGDCRYPVADPFSNAYAFVTIADAKSGAVAFDGWMVASSPALSAMDDPRYDVWVMRCSIPSAEGSETAQ</sequence>
<dbReference type="EMBL" id="JAOWKZ010000001">
    <property type="protein sequence ID" value="MCV2870812.1"/>
    <property type="molecule type" value="Genomic_DNA"/>
</dbReference>
<accession>A0ABT2ZI45</accession>
<keyword evidence="3" id="KW-1185">Reference proteome</keyword>
<dbReference type="RefSeq" id="WP_263738016.1">
    <property type="nucleotide sequence ID" value="NZ_JAOWKZ010000001.1"/>
</dbReference>